<dbReference type="InterPro" id="IPR019587">
    <property type="entry name" value="Polyketide_cyclase/dehydratase"/>
</dbReference>
<evidence type="ECO:0000313" key="1">
    <source>
        <dbReference type="EMBL" id="GGQ33936.1"/>
    </source>
</evidence>
<sequence length="184" mass="20367">MPSLEMRYTDMPGTQCEIFVAAATPLVWEIAIDIEAPARWSRELRRTEWLDGVAAPAVGARFAGYNQHPVIGAWRTISQITELDPERAFAWCVLDADGRFGEAMLSSVEPMATWRFTLTPEVGGTLLRQTVRIGPGRSGLSVAIDRMPDKEGHLVAHRLDELREGMHATLNGIKAAAEQRQQAD</sequence>
<dbReference type="SUPFAM" id="SSF55961">
    <property type="entry name" value="Bet v1-like"/>
    <property type="match status" value="1"/>
</dbReference>
<dbReference type="Proteomes" id="UP000611554">
    <property type="component" value="Unassembled WGS sequence"/>
</dbReference>
<dbReference type="Gene3D" id="3.30.530.20">
    <property type="match status" value="1"/>
</dbReference>
<dbReference type="RefSeq" id="WP_229812036.1">
    <property type="nucleotide sequence ID" value="NZ_BMQJ01000035.1"/>
</dbReference>
<reference evidence="2" key="1">
    <citation type="journal article" date="2019" name="Int. J. Syst. Evol. Microbiol.">
        <title>The Global Catalogue of Microorganisms (GCM) 10K type strain sequencing project: providing services to taxonomists for standard genome sequencing and annotation.</title>
        <authorList>
            <consortium name="The Broad Institute Genomics Platform"/>
            <consortium name="The Broad Institute Genome Sequencing Center for Infectious Disease"/>
            <person name="Wu L."/>
            <person name="Ma J."/>
        </authorList>
    </citation>
    <scope>NUCLEOTIDE SEQUENCE [LARGE SCALE GENOMIC DNA]</scope>
    <source>
        <strain evidence="2">JCM 3115</strain>
    </source>
</reference>
<organism evidence="1 2">
    <name type="scientific">Streptosporangium pseudovulgare</name>
    <dbReference type="NCBI Taxonomy" id="35765"/>
    <lineage>
        <taxon>Bacteria</taxon>
        <taxon>Bacillati</taxon>
        <taxon>Actinomycetota</taxon>
        <taxon>Actinomycetes</taxon>
        <taxon>Streptosporangiales</taxon>
        <taxon>Streptosporangiaceae</taxon>
        <taxon>Streptosporangium</taxon>
    </lineage>
</organism>
<dbReference type="CDD" id="cd07812">
    <property type="entry name" value="SRPBCC"/>
    <property type="match status" value="1"/>
</dbReference>
<comment type="caution">
    <text evidence="1">The sequence shown here is derived from an EMBL/GenBank/DDBJ whole genome shotgun (WGS) entry which is preliminary data.</text>
</comment>
<dbReference type="Pfam" id="PF10604">
    <property type="entry name" value="Polyketide_cyc2"/>
    <property type="match status" value="1"/>
</dbReference>
<accession>A0ABQ2RID0</accession>
<protein>
    <submittedName>
        <fullName evidence="1">Cyclase</fullName>
    </submittedName>
</protein>
<gene>
    <name evidence="1" type="ORF">GCM10010140_74910</name>
</gene>
<keyword evidence="2" id="KW-1185">Reference proteome</keyword>
<dbReference type="InterPro" id="IPR023393">
    <property type="entry name" value="START-like_dom_sf"/>
</dbReference>
<evidence type="ECO:0000313" key="2">
    <source>
        <dbReference type="Proteomes" id="UP000611554"/>
    </source>
</evidence>
<proteinExistence type="predicted"/>
<dbReference type="EMBL" id="BMQJ01000035">
    <property type="protein sequence ID" value="GGQ33936.1"/>
    <property type="molecule type" value="Genomic_DNA"/>
</dbReference>
<name>A0ABQ2RID0_9ACTN</name>